<dbReference type="InterPro" id="IPR020845">
    <property type="entry name" value="AMP-binding_CS"/>
</dbReference>
<proteinExistence type="inferred from homology"/>
<dbReference type="SUPFAM" id="SSF56801">
    <property type="entry name" value="Acetyl-CoA synthetase-like"/>
    <property type="match status" value="1"/>
</dbReference>
<evidence type="ECO:0000256" key="4">
    <source>
        <dbReference type="ARBA" id="ARBA00022840"/>
    </source>
</evidence>
<comment type="caution">
    <text evidence="7">The sequence shown here is derived from an EMBL/GenBank/DDBJ whole genome shotgun (WGS) entry which is preliminary data.</text>
</comment>
<dbReference type="PANTHER" id="PTHR43605:SF10">
    <property type="entry name" value="ACYL-COA SYNTHETASE MEDIUM CHAIN FAMILY MEMBER 3"/>
    <property type="match status" value="1"/>
</dbReference>
<dbReference type="InterPro" id="IPR025110">
    <property type="entry name" value="AMP-bd_C"/>
</dbReference>
<feature type="domain" description="AMP-binding enzyme C-terminal" evidence="6">
    <location>
        <begin position="447"/>
        <end position="525"/>
    </location>
</feature>
<dbReference type="RefSeq" id="WP_188106683.1">
    <property type="nucleotide sequence ID" value="NZ_JAANIH010000061.1"/>
</dbReference>
<evidence type="ECO:0000256" key="3">
    <source>
        <dbReference type="ARBA" id="ARBA00022741"/>
    </source>
</evidence>
<evidence type="ECO:0000313" key="7">
    <source>
        <dbReference type="EMBL" id="MBC9984350.1"/>
    </source>
</evidence>
<dbReference type="Pfam" id="PF13193">
    <property type="entry name" value="AMP-binding_C"/>
    <property type="match status" value="1"/>
</dbReference>
<dbReference type="Pfam" id="PF00501">
    <property type="entry name" value="AMP-binding"/>
    <property type="match status" value="1"/>
</dbReference>
<evidence type="ECO:0000256" key="2">
    <source>
        <dbReference type="ARBA" id="ARBA00022598"/>
    </source>
</evidence>
<gene>
    <name evidence="7" type="ORF">HA482_39910</name>
</gene>
<reference evidence="7 8" key="1">
    <citation type="journal article" date="2020" name="Arch. Microbiol.">
        <title>Bradyrhizobium campsiandrae sp. nov., a nitrogen-fixing bacterial strain isolated from a native leguminous tree from the Amazon adapted to flooded conditions.</title>
        <authorList>
            <person name="Cabral Michel D."/>
            <person name="Martins da Costa E."/>
            <person name="Azarias Guimaraes A."/>
            <person name="Soares de Carvalho T."/>
            <person name="Santos de Castro Caputo P."/>
            <person name="Willems A."/>
            <person name="de Souza Moreira F.M."/>
        </authorList>
    </citation>
    <scope>NUCLEOTIDE SEQUENCE [LARGE SCALE GENOMIC DNA]</scope>
    <source>
        <strain evidence="8">INPA 384B</strain>
    </source>
</reference>
<feature type="domain" description="AMP-dependent synthetase/ligase" evidence="5">
    <location>
        <begin position="34"/>
        <end position="397"/>
    </location>
</feature>
<accession>A0ABR7UJR2</accession>
<keyword evidence="2" id="KW-0436">Ligase</keyword>
<dbReference type="InterPro" id="IPR045851">
    <property type="entry name" value="AMP-bd_C_sf"/>
</dbReference>
<comment type="similarity">
    <text evidence="1">Belongs to the ATP-dependent AMP-binding enzyme family.</text>
</comment>
<keyword evidence="8" id="KW-1185">Reference proteome</keyword>
<protein>
    <submittedName>
        <fullName evidence="7">AMP-binding protein</fullName>
    </submittedName>
</protein>
<evidence type="ECO:0000259" key="6">
    <source>
        <dbReference type="Pfam" id="PF13193"/>
    </source>
</evidence>
<dbReference type="Gene3D" id="3.40.50.12780">
    <property type="entry name" value="N-terminal domain of ligase-like"/>
    <property type="match status" value="1"/>
</dbReference>
<dbReference type="PROSITE" id="PS00455">
    <property type="entry name" value="AMP_BINDING"/>
    <property type="match status" value="1"/>
</dbReference>
<dbReference type="InterPro" id="IPR000873">
    <property type="entry name" value="AMP-dep_synth/lig_dom"/>
</dbReference>
<keyword evidence="4" id="KW-0067">ATP-binding</keyword>
<dbReference type="EMBL" id="JAATTO010000108">
    <property type="protein sequence ID" value="MBC9984350.1"/>
    <property type="molecule type" value="Genomic_DNA"/>
</dbReference>
<evidence type="ECO:0000259" key="5">
    <source>
        <dbReference type="Pfam" id="PF00501"/>
    </source>
</evidence>
<keyword evidence="3" id="KW-0547">Nucleotide-binding</keyword>
<sequence>MDRHPTYEDLYRAFRWNVPDRYNMAYDVCDRHASDSDKIAFIGESGTDVWRMTFREVQRRANKLANLFNAIGLVRGDRVMLLLSQDPWTAIAHIACWKAGLVSSPASILFAADAIAYRLETASARVVITDLANLPKVAEARKTAHSVERVYLIDGAGPDAHSLEEELEKASDRFTNIDTAADDPAFINFTSGTTGKPKGAVQGHRSILGHMPGVELPLDSFPQPGDLMWSPADWSWLAGLMDALMPAWYHGVPVLLYRAARFDPEQACAIMGRHGVRTSLLTPTMLRLMRQVRDPWGRHGVRLRAVISGGESVGKELHEWGAEALRAPINEAFGQTECNLVLGSSATVMPVKYGSIGRAIPGHVAAIVDDSGEPLPSGTLGNLAFKSPDPVMMLGYWNNPEATRDKYANGWLITGDLAICDEDGYFWFQSRADDVITSAGYRIGPAEIEDALTHHPAVVMAAAIGVPDPMRTERIKAFVVLAEGRTPCETLAEEIRDFVRGTLALHEAPSEIEFVASLPMTTTGKILRRELREAERAKRAR</sequence>
<organism evidence="7 8">
    <name type="scientific">Bradyrhizobium campsiandrae</name>
    <dbReference type="NCBI Taxonomy" id="1729892"/>
    <lineage>
        <taxon>Bacteria</taxon>
        <taxon>Pseudomonadati</taxon>
        <taxon>Pseudomonadota</taxon>
        <taxon>Alphaproteobacteria</taxon>
        <taxon>Hyphomicrobiales</taxon>
        <taxon>Nitrobacteraceae</taxon>
        <taxon>Bradyrhizobium</taxon>
    </lineage>
</organism>
<dbReference type="Proteomes" id="UP000639516">
    <property type="component" value="Unassembled WGS sequence"/>
</dbReference>
<dbReference type="InterPro" id="IPR051087">
    <property type="entry name" value="Mitochondrial_ACSM"/>
</dbReference>
<dbReference type="Gene3D" id="3.30.300.30">
    <property type="match status" value="1"/>
</dbReference>
<name>A0ABR7UJR2_9BRAD</name>
<evidence type="ECO:0000256" key="1">
    <source>
        <dbReference type="ARBA" id="ARBA00006432"/>
    </source>
</evidence>
<dbReference type="PANTHER" id="PTHR43605">
    <property type="entry name" value="ACYL-COENZYME A SYNTHETASE"/>
    <property type="match status" value="1"/>
</dbReference>
<dbReference type="InterPro" id="IPR042099">
    <property type="entry name" value="ANL_N_sf"/>
</dbReference>
<evidence type="ECO:0000313" key="8">
    <source>
        <dbReference type="Proteomes" id="UP000639516"/>
    </source>
</evidence>